<feature type="compositionally biased region" description="Low complexity" evidence="1">
    <location>
        <begin position="248"/>
        <end position="263"/>
    </location>
</feature>
<feature type="region of interest" description="Disordered" evidence="1">
    <location>
        <begin position="248"/>
        <end position="288"/>
    </location>
</feature>
<feature type="compositionally biased region" description="Low complexity" evidence="1">
    <location>
        <begin position="275"/>
        <end position="285"/>
    </location>
</feature>
<feature type="compositionally biased region" description="Basic and acidic residues" evidence="1">
    <location>
        <begin position="363"/>
        <end position="375"/>
    </location>
</feature>
<name>A0A7R9EWY3_9NEOP</name>
<feature type="region of interest" description="Disordered" evidence="1">
    <location>
        <begin position="199"/>
        <end position="235"/>
    </location>
</feature>
<organism evidence="3">
    <name type="scientific">Timema bartmani</name>
    <dbReference type="NCBI Taxonomy" id="61472"/>
    <lineage>
        <taxon>Eukaryota</taxon>
        <taxon>Metazoa</taxon>
        <taxon>Ecdysozoa</taxon>
        <taxon>Arthropoda</taxon>
        <taxon>Hexapoda</taxon>
        <taxon>Insecta</taxon>
        <taxon>Pterygota</taxon>
        <taxon>Neoptera</taxon>
        <taxon>Polyneoptera</taxon>
        <taxon>Phasmatodea</taxon>
        <taxon>Timematodea</taxon>
        <taxon>Timematoidea</taxon>
        <taxon>Timematidae</taxon>
        <taxon>Timema</taxon>
    </lineage>
</organism>
<reference evidence="3" key="1">
    <citation type="submission" date="2020-11" db="EMBL/GenBank/DDBJ databases">
        <authorList>
            <person name="Tran Van P."/>
        </authorList>
    </citation>
    <scope>NUCLEOTIDE SEQUENCE</scope>
</reference>
<accession>A0A7R9EWY3</accession>
<gene>
    <name evidence="3" type="ORF">TBIB3V08_LOCUS4903</name>
</gene>
<keyword evidence="2" id="KW-0812">Transmembrane</keyword>
<evidence type="ECO:0000313" key="3">
    <source>
        <dbReference type="EMBL" id="CAD7442474.1"/>
    </source>
</evidence>
<keyword evidence="2" id="KW-1133">Transmembrane helix</keyword>
<feature type="region of interest" description="Disordered" evidence="1">
    <location>
        <begin position="345"/>
        <end position="375"/>
    </location>
</feature>
<dbReference type="AlphaFoldDB" id="A0A7R9EWY3"/>
<feature type="compositionally biased region" description="Low complexity" evidence="1">
    <location>
        <begin position="225"/>
        <end position="235"/>
    </location>
</feature>
<dbReference type="EMBL" id="OD565733">
    <property type="protein sequence ID" value="CAD7442474.1"/>
    <property type="molecule type" value="Genomic_DNA"/>
</dbReference>
<feature type="region of interest" description="Disordered" evidence="1">
    <location>
        <begin position="1"/>
        <end position="80"/>
    </location>
</feature>
<feature type="compositionally biased region" description="Low complexity" evidence="1">
    <location>
        <begin position="199"/>
        <end position="211"/>
    </location>
</feature>
<feature type="compositionally biased region" description="Polar residues" evidence="1">
    <location>
        <begin position="1"/>
        <end position="11"/>
    </location>
</feature>
<protein>
    <submittedName>
        <fullName evidence="3">Uncharacterized protein</fullName>
    </submittedName>
</protein>
<keyword evidence="2" id="KW-0472">Membrane</keyword>
<sequence>MSTDNYSTTSEMLPRCYPGNPDPRCPQTTTQPPLRCYPGNPDPRCPQTTTEPPLRCYPGNPDPRCPQTTTQPPLRCYPGNPDPRCPQTTTEPPLRCYPGNPDPRCPQAITQPPLRCYPGSPDPRCPQTTTPPPTYIPPPATTTPFFCPCLTQSTTTPKPSSLPVCYPGSLDPRCAPTATTQRPTTTRLICYPGSPDPRCPTTTTQRPTTTRLSCYPGSPDPRCPTPTTTQRPTTTRLICYPGSPDPRCPTTTTTQRPTTTRLRCYPGSPDPRCPTPTTSTSTPGPTYLPPTELPPGCFPGSSEKICIGFESGKVITQVKPPRCFPGTNDPSCYSEDTDSSLIISEGRTTTVPPPNVVTSSVTKQREDGDFHGKDQDPRYHAFHSYLYEPRKPSTRRRNYGKRDVEDALTRAHLELDQDRKLEKRSVDEKQVVSITLGVRGLMVGSEKDLLAHAIRKREVNPIPEQEIVEPKARPSSVSLFSSLNLTIGAAILSAVLMMIGYVYLQKRRNSNKLTQRVVTVHPELRVK</sequence>
<proteinExistence type="predicted"/>
<feature type="transmembrane region" description="Helical" evidence="2">
    <location>
        <begin position="483"/>
        <end position="504"/>
    </location>
</feature>
<evidence type="ECO:0000256" key="1">
    <source>
        <dbReference type="SAM" id="MobiDB-lite"/>
    </source>
</evidence>
<evidence type="ECO:0000256" key="2">
    <source>
        <dbReference type="SAM" id="Phobius"/>
    </source>
</evidence>